<protein>
    <submittedName>
        <fullName evidence="5">Uncharacterized protein</fullName>
    </submittedName>
</protein>
<evidence type="ECO:0000313" key="6">
    <source>
        <dbReference type="Proteomes" id="UP000001307"/>
    </source>
</evidence>
<keyword evidence="2" id="KW-0378">Hydrolase</keyword>
<feature type="active site" description="Nucleophile" evidence="3">
    <location>
        <position position="259"/>
    </location>
</feature>
<feature type="binding site" evidence="4">
    <location>
        <position position="253"/>
    </location>
    <ligand>
        <name>substrate</name>
    </ligand>
</feature>
<dbReference type="PANTHER" id="PTHR12737:SF9">
    <property type="entry name" value="DIMETHYLARGININASE"/>
    <property type="match status" value="1"/>
</dbReference>
<evidence type="ECO:0000256" key="2">
    <source>
        <dbReference type="ARBA" id="ARBA00022801"/>
    </source>
</evidence>
<evidence type="ECO:0000313" key="5">
    <source>
        <dbReference type="EMBL" id="CBY15229.1"/>
    </source>
</evidence>
<keyword evidence="6" id="KW-1185">Reference proteome</keyword>
<feature type="binding site" evidence="4">
    <location>
        <position position="88"/>
    </location>
    <ligand>
        <name>substrate</name>
    </ligand>
</feature>
<dbReference type="Proteomes" id="UP000001307">
    <property type="component" value="Unassembled WGS sequence"/>
</dbReference>
<dbReference type="GO" id="GO:0006525">
    <property type="term" value="P:arginine metabolic process"/>
    <property type="evidence" value="ECO:0007669"/>
    <property type="project" value="TreeGrafter"/>
</dbReference>
<comment type="similarity">
    <text evidence="1">Belongs to the DDAH family.</text>
</comment>
<reference evidence="5" key="1">
    <citation type="journal article" date="2010" name="Science">
        <title>Plasticity of animal genome architecture unmasked by rapid evolution of a pelagic tunicate.</title>
        <authorList>
            <person name="Denoeud F."/>
            <person name="Henriet S."/>
            <person name="Mungpakdee S."/>
            <person name="Aury J.M."/>
            <person name="Da Silva C."/>
            <person name="Brinkmann H."/>
            <person name="Mikhaleva J."/>
            <person name="Olsen L.C."/>
            <person name="Jubin C."/>
            <person name="Canestro C."/>
            <person name="Bouquet J.M."/>
            <person name="Danks G."/>
            <person name="Poulain J."/>
            <person name="Campsteijn C."/>
            <person name="Adamski M."/>
            <person name="Cross I."/>
            <person name="Yadetie F."/>
            <person name="Muffato M."/>
            <person name="Louis A."/>
            <person name="Butcher S."/>
            <person name="Tsagkogeorga G."/>
            <person name="Konrad A."/>
            <person name="Singh S."/>
            <person name="Jensen M.F."/>
            <person name="Cong E.H."/>
            <person name="Eikeseth-Otteraa H."/>
            <person name="Noel B."/>
            <person name="Anthouard V."/>
            <person name="Porcel B.M."/>
            <person name="Kachouri-Lafond R."/>
            <person name="Nishino A."/>
            <person name="Ugolini M."/>
            <person name="Chourrout P."/>
            <person name="Nishida H."/>
            <person name="Aasland R."/>
            <person name="Huzurbazar S."/>
            <person name="Westhof E."/>
            <person name="Delsuc F."/>
            <person name="Lehrach H."/>
            <person name="Reinhardt R."/>
            <person name="Weissenbach J."/>
            <person name="Roy S.W."/>
            <person name="Artiguenave F."/>
            <person name="Postlethwait J.H."/>
            <person name="Manak J.R."/>
            <person name="Thompson E.M."/>
            <person name="Jaillon O."/>
            <person name="Du Pasquier L."/>
            <person name="Boudinot P."/>
            <person name="Liberles D.A."/>
            <person name="Volff J.N."/>
            <person name="Philippe H."/>
            <person name="Lenhard B."/>
            <person name="Roest Crollius H."/>
            <person name="Wincker P."/>
            <person name="Chourrout D."/>
        </authorList>
    </citation>
    <scope>NUCLEOTIDE SEQUENCE [LARGE SCALE GENOMIC DNA]</scope>
</reference>
<dbReference type="GO" id="GO:0016597">
    <property type="term" value="F:amino acid binding"/>
    <property type="evidence" value="ECO:0007669"/>
    <property type="project" value="TreeGrafter"/>
</dbReference>
<dbReference type="OrthoDB" id="10016839at2759"/>
<dbReference type="PANTHER" id="PTHR12737">
    <property type="entry name" value="DIMETHYLARGININE DIMETHYLAMINOHYDROLASE"/>
    <property type="match status" value="1"/>
</dbReference>
<dbReference type="FunFam" id="3.75.10.10:FF:000004">
    <property type="entry name" value="N(G),N(G)-dimethylarginine dimethylaminohydrolase 1"/>
    <property type="match status" value="1"/>
</dbReference>
<organism evidence="5">
    <name type="scientific">Oikopleura dioica</name>
    <name type="common">Tunicate</name>
    <dbReference type="NCBI Taxonomy" id="34765"/>
    <lineage>
        <taxon>Eukaryota</taxon>
        <taxon>Metazoa</taxon>
        <taxon>Chordata</taxon>
        <taxon>Tunicata</taxon>
        <taxon>Appendicularia</taxon>
        <taxon>Copelata</taxon>
        <taxon>Oikopleuridae</taxon>
        <taxon>Oikopleura</taxon>
    </lineage>
</organism>
<dbReference type="GO" id="GO:0045429">
    <property type="term" value="P:positive regulation of nitric oxide biosynthetic process"/>
    <property type="evidence" value="ECO:0007669"/>
    <property type="project" value="TreeGrafter"/>
</dbReference>
<feature type="binding site" evidence="4">
    <location>
        <position position="63"/>
    </location>
    <ligand>
        <name>substrate</name>
    </ligand>
</feature>
<accession>E4Y017</accession>
<dbReference type="EMBL" id="FN653449">
    <property type="protein sequence ID" value="CBY15229.1"/>
    <property type="molecule type" value="Genomic_DNA"/>
</dbReference>
<dbReference type="GO" id="GO:0016403">
    <property type="term" value="F:dimethylargininase activity"/>
    <property type="evidence" value="ECO:0007669"/>
    <property type="project" value="TreeGrafter"/>
</dbReference>
<feature type="binding site" evidence="4">
    <location>
        <position position="20"/>
    </location>
    <ligand>
        <name>substrate</name>
    </ligand>
</feature>
<feature type="binding site" evidence="4">
    <location>
        <begin position="68"/>
        <end position="69"/>
    </location>
    <ligand>
        <name>substrate</name>
    </ligand>
</feature>
<dbReference type="AlphaFoldDB" id="E4Y017"/>
<dbReference type="GO" id="GO:0000052">
    <property type="term" value="P:citrulline metabolic process"/>
    <property type="evidence" value="ECO:0007669"/>
    <property type="project" value="TreeGrafter"/>
</dbReference>
<feature type="binding site" evidence="4">
    <location>
        <position position="136"/>
    </location>
    <ligand>
        <name>substrate</name>
    </ligand>
</feature>
<dbReference type="Pfam" id="PF19420">
    <property type="entry name" value="DDAH_eukar"/>
    <property type="match status" value="1"/>
</dbReference>
<dbReference type="FunCoup" id="E4Y017">
    <property type="interactions" value="13"/>
</dbReference>
<dbReference type="InParanoid" id="E4Y017"/>
<name>E4Y017_OIKDI</name>
<sequence>MEYNTAVCRGIPKSLIEGGLRLENDHSPIDEALMRRQHDEYTDALKKCGLKVIELPADESLPDCVFTEDAAVVFVKKAVLTNQGHPARRAEVNEMRKALEQAGVEIFDMTEEPDSHVDGGDVLFTGSEIFIGDSKRSNKAGADFLRKSFGIPVHQIKVDEGLHLKSNCSMLGLNKIIISNDKDGKSMAKEIMEAAQNPYTFVFVSDIKASNVVSFNKTVFIPAGYPESRKIIEENVGKEIKLVELGNTELAKVDGCLTCCSILINA</sequence>
<gene>
    <name evidence="5" type="ORF">GSOID_T00012125001</name>
</gene>
<dbReference type="SUPFAM" id="SSF55909">
    <property type="entry name" value="Pentein"/>
    <property type="match status" value="1"/>
</dbReference>
<dbReference type="Gene3D" id="3.75.10.10">
    <property type="entry name" value="L-arginine/glycine Amidinotransferase, Chain A"/>
    <property type="match status" value="1"/>
</dbReference>
<evidence type="ECO:0000256" key="4">
    <source>
        <dbReference type="PIRSR" id="PIRSR633199-2"/>
    </source>
</evidence>
<dbReference type="InterPro" id="IPR033199">
    <property type="entry name" value="DDAH-like"/>
</dbReference>
<evidence type="ECO:0000256" key="1">
    <source>
        <dbReference type="ARBA" id="ARBA00008532"/>
    </source>
</evidence>
<evidence type="ECO:0000256" key="3">
    <source>
        <dbReference type="PIRSR" id="PIRSR633199-1"/>
    </source>
</evidence>
<proteinExistence type="inferred from homology"/>
<feature type="active site" description="Proton donor" evidence="3">
    <location>
        <position position="163"/>
    </location>
</feature>